<dbReference type="PIRSF" id="PIRSF001455">
    <property type="entry name" value="DHQ_synth"/>
    <property type="match status" value="1"/>
</dbReference>
<evidence type="ECO:0000256" key="4">
    <source>
        <dbReference type="ARBA" id="ARBA00022723"/>
    </source>
</evidence>
<evidence type="ECO:0000313" key="14">
    <source>
        <dbReference type="Proteomes" id="UP000633365"/>
    </source>
</evidence>
<dbReference type="GO" id="GO:0009073">
    <property type="term" value="P:aromatic amino acid family biosynthetic process"/>
    <property type="evidence" value="ECO:0007669"/>
    <property type="project" value="InterPro"/>
</dbReference>
<dbReference type="Gene3D" id="1.20.1090.10">
    <property type="entry name" value="Dehydroquinate synthase-like - alpha domain"/>
    <property type="match status" value="1"/>
</dbReference>
<dbReference type="GO" id="GO:0003856">
    <property type="term" value="F:3-dehydroquinate synthase activity"/>
    <property type="evidence" value="ECO:0007669"/>
    <property type="project" value="UniProtKB-UniRule"/>
</dbReference>
<dbReference type="FunFam" id="3.40.50.1970:FF:000007">
    <property type="entry name" value="Pentafunctional AROM polypeptide"/>
    <property type="match status" value="1"/>
</dbReference>
<dbReference type="EMBL" id="JAEQMG010000048">
    <property type="protein sequence ID" value="MBK6088173.1"/>
    <property type="molecule type" value="Genomic_DNA"/>
</dbReference>
<evidence type="ECO:0000259" key="11">
    <source>
        <dbReference type="Pfam" id="PF01761"/>
    </source>
</evidence>
<keyword evidence="7" id="KW-0520">NAD</keyword>
<organism evidence="13 14">
    <name type="scientific">Ruminococcus difficilis</name>
    <dbReference type="NCBI Taxonomy" id="2763069"/>
    <lineage>
        <taxon>Bacteria</taxon>
        <taxon>Bacillati</taxon>
        <taxon>Bacillota</taxon>
        <taxon>Clostridia</taxon>
        <taxon>Eubacteriales</taxon>
        <taxon>Oscillospiraceae</taxon>
        <taxon>Ruminococcus</taxon>
    </lineage>
</organism>
<evidence type="ECO:0000256" key="3">
    <source>
        <dbReference type="ARBA" id="ARBA00001947"/>
    </source>
</evidence>
<evidence type="ECO:0000256" key="5">
    <source>
        <dbReference type="ARBA" id="ARBA00022741"/>
    </source>
</evidence>
<dbReference type="AlphaFoldDB" id="A0A934U0E1"/>
<comment type="cofactor">
    <cofactor evidence="3">
        <name>Zn(2+)</name>
        <dbReference type="ChEBI" id="CHEBI:29105"/>
    </cofactor>
</comment>
<keyword evidence="14" id="KW-1185">Reference proteome</keyword>
<dbReference type="InterPro" id="IPR050071">
    <property type="entry name" value="Dehydroquinate_synthase"/>
</dbReference>
<keyword evidence="5" id="KW-0547">Nucleotide-binding</keyword>
<dbReference type="EC" id="4.2.3.4" evidence="10"/>
<comment type="caution">
    <text evidence="13">The sequence shown here is derived from an EMBL/GenBank/DDBJ whole genome shotgun (WGS) entry which is preliminary data.</text>
</comment>
<dbReference type="RefSeq" id="WP_186832829.1">
    <property type="nucleotide sequence ID" value="NZ_JAEQMG010000048.1"/>
</dbReference>
<evidence type="ECO:0000256" key="8">
    <source>
        <dbReference type="ARBA" id="ARBA00023239"/>
    </source>
</evidence>
<evidence type="ECO:0000256" key="7">
    <source>
        <dbReference type="ARBA" id="ARBA00023027"/>
    </source>
</evidence>
<keyword evidence="4" id="KW-0479">Metal-binding</keyword>
<dbReference type="GO" id="GO:0009423">
    <property type="term" value="P:chorismate biosynthetic process"/>
    <property type="evidence" value="ECO:0007669"/>
    <property type="project" value="UniProtKB-UniRule"/>
</dbReference>
<keyword evidence="9" id="KW-0170">Cobalt</keyword>
<sequence length="337" mass="37018">MNILHMDLGADSYDIVIERGALQKADEYLELDRKVLVVTDGGVPKEYARTVAAMAKDGVIVTVSQGEDSKSIAQFSAILSRMLKEGFSRRDAVVAVGGGVVGDLAGFVAASYMRGVDFYNIPTTVLSQVDSSIGGKTAVNLDGIKNIVGAFYQPKKVLVDLDLLKTLDSRLVSEGLAEALKMGLTSDAELFELFDKGNINENMDEIITRSLMIKKNVVEQDEKEQGLRKILNFGHTIGHGIEAHEERHGLYHGECVAIGMVPMVSDDLRPRLIKILESLRLPTAVDLKADEIYEAMTHDKKGEGDQVTVITVSEPGEYEMKKVRFKELYPKIQMIGI</sequence>
<accession>A0A934U0E1</accession>
<dbReference type="GO" id="GO:0000166">
    <property type="term" value="F:nucleotide binding"/>
    <property type="evidence" value="ECO:0007669"/>
    <property type="project" value="UniProtKB-KW"/>
</dbReference>
<keyword evidence="6" id="KW-0862">Zinc</keyword>
<keyword evidence="8 13" id="KW-0456">Lyase</keyword>
<feature type="domain" description="3-dehydroquinate synthase C-terminal" evidence="12">
    <location>
        <begin position="175"/>
        <end position="301"/>
    </location>
</feature>
<evidence type="ECO:0000256" key="9">
    <source>
        <dbReference type="ARBA" id="ARBA00023285"/>
    </source>
</evidence>
<evidence type="ECO:0000259" key="12">
    <source>
        <dbReference type="Pfam" id="PF24621"/>
    </source>
</evidence>
<comment type="cofactor">
    <cofactor evidence="1">
        <name>NAD(+)</name>
        <dbReference type="ChEBI" id="CHEBI:57540"/>
    </cofactor>
</comment>
<dbReference type="InterPro" id="IPR056179">
    <property type="entry name" value="DHQS_C"/>
</dbReference>
<evidence type="ECO:0000256" key="2">
    <source>
        <dbReference type="ARBA" id="ARBA00001941"/>
    </source>
</evidence>
<dbReference type="GO" id="GO:0005737">
    <property type="term" value="C:cytoplasm"/>
    <property type="evidence" value="ECO:0007669"/>
    <property type="project" value="InterPro"/>
</dbReference>
<evidence type="ECO:0000313" key="13">
    <source>
        <dbReference type="EMBL" id="MBK6088173.1"/>
    </source>
</evidence>
<evidence type="ECO:0000256" key="10">
    <source>
        <dbReference type="NCBIfam" id="TIGR01357"/>
    </source>
</evidence>
<gene>
    <name evidence="13" type="primary">aroB</name>
    <name evidence="13" type="ORF">JKK62_05815</name>
</gene>
<name>A0A934U0E1_9FIRM</name>
<dbReference type="NCBIfam" id="TIGR01357">
    <property type="entry name" value="aroB"/>
    <property type="match status" value="1"/>
</dbReference>
<feature type="domain" description="3-dehydroquinate synthase N-terminal" evidence="11">
    <location>
        <begin position="61"/>
        <end position="172"/>
    </location>
</feature>
<comment type="cofactor">
    <cofactor evidence="2">
        <name>Co(2+)</name>
        <dbReference type="ChEBI" id="CHEBI:48828"/>
    </cofactor>
</comment>
<dbReference type="SUPFAM" id="SSF56796">
    <property type="entry name" value="Dehydroquinate synthase-like"/>
    <property type="match status" value="1"/>
</dbReference>
<dbReference type="Gene3D" id="3.40.50.1970">
    <property type="match status" value="1"/>
</dbReference>
<dbReference type="InterPro" id="IPR016037">
    <property type="entry name" value="DHQ_synth_AroB"/>
</dbReference>
<dbReference type="PANTHER" id="PTHR43622:SF1">
    <property type="entry name" value="3-DEHYDROQUINATE SYNTHASE"/>
    <property type="match status" value="1"/>
</dbReference>
<evidence type="ECO:0000256" key="1">
    <source>
        <dbReference type="ARBA" id="ARBA00001911"/>
    </source>
</evidence>
<dbReference type="InterPro" id="IPR030963">
    <property type="entry name" value="DHQ_synth_fam"/>
</dbReference>
<dbReference type="PANTHER" id="PTHR43622">
    <property type="entry name" value="3-DEHYDROQUINATE SYNTHASE"/>
    <property type="match status" value="1"/>
</dbReference>
<dbReference type="Proteomes" id="UP000633365">
    <property type="component" value="Unassembled WGS sequence"/>
</dbReference>
<dbReference type="CDD" id="cd08195">
    <property type="entry name" value="DHQS"/>
    <property type="match status" value="1"/>
</dbReference>
<dbReference type="GO" id="GO:0046872">
    <property type="term" value="F:metal ion binding"/>
    <property type="evidence" value="ECO:0007669"/>
    <property type="project" value="UniProtKB-KW"/>
</dbReference>
<dbReference type="Pfam" id="PF24621">
    <property type="entry name" value="DHQS_C"/>
    <property type="match status" value="1"/>
</dbReference>
<evidence type="ECO:0000256" key="6">
    <source>
        <dbReference type="ARBA" id="ARBA00022833"/>
    </source>
</evidence>
<reference evidence="13" key="1">
    <citation type="submission" date="2021-01" db="EMBL/GenBank/DDBJ databases">
        <title>Genome public.</title>
        <authorList>
            <person name="Liu C."/>
            <person name="Sun Q."/>
        </authorList>
    </citation>
    <scope>NUCLEOTIDE SEQUENCE</scope>
    <source>
        <strain evidence="13">M6</strain>
    </source>
</reference>
<dbReference type="InterPro" id="IPR030960">
    <property type="entry name" value="DHQS/DOIS_N"/>
</dbReference>
<dbReference type="Pfam" id="PF01761">
    <property type="entry name" value="DHQ_synthase"/>
    <property type="match status" value="1"/>
</dbReference>
<protein>
    <recommendedName>
        <fullName evidence="10">3-dehydroquinate synthase</fullName>
        <ecNumber evidence="10">4.2.3.4</ecNumber>
    </recommendedName>
</protein>
<proteinExistence type="predicted"/>